<dbReference type="FunFam" id="1.10.3470.10:FF:000001">
    <property type="entry name" value="Vitamin B12 ABC transporter permease BtuC"/>
    <property type="match status" value="1"/>
</dbReference>
<dbReference type="KEGG" id="pcx:LPB68_17615"/>
<feature type="transmembrane region" description="Helical" evidence="8">
    <location>
        <begin position="139"/>
        <end position="159"/>
    </location>
</feature>
<evidence type="ECO:0000256" key="5">
    <source>
        <dbReference type="ARBA" id="ARBA00022692"/>
    </source>
</evidence>
<reference evidence="9 10" key="1">
    <citation type="submission" date="2016-02" db="EMBL/GenBank/DDBJ databases">
        <title>Paenibacillus sp. LPB0068, isolated from Crassostrea gigas.</title>
        <authorList>
            <person name="Shin S.-K."/>
            <person name="Yi H."/>
        </authorList>
    </citation>
    <scope>NUCLEOTIDE SEQUENCE [LARGE SCALE GENOMIC DNA]</scope>
    <source>
        <strain evidence="9 10">LPB0068</strain>
    </source>
</reference>
<evidence type="ECO:0000256" key="8">
    <source>
        <dbReference type="SAM" id="Phobius"/>
    </source>
</evidence>
<evidence type="ECO:0000256" key="1">
    <source>
        <dbReference type="ARBA" id="ARBA00004651"/>
    </source>
</evidence>
<dbReference type="GO" id="GO:0022857">
    <property type="term" value="F:transmembrane transporter activity"/>
    <property type="evidence" value="ECO:0007669"/>
    <property type="project" value="InterPro"/>
</dbReference>
<gene>
    <name evidence="9" type="ORF">PNBC_07120</name>
</gene>
<comment type="similarity">
    <text evidence="2">Belongs to the binding-protein-dependent transport system permease family. FecCD subfamily.</text>
</comment>
<dbReference type="PANTHER" id="PTHR30472:SF58">
    <property type="entry name" value="IRON(3+)-HYDROXAMATE IMPORT SYSTEM PERMEASE PROTEIN FHUB"/>
    <property type="match status" value="1"/>
</dbReference>
<dbReference type="GO" id="GO:0033214">
    <property type="term" value="P:siderophore-iron import into cell"/>
    <property type="evidence" value="ECO:0007669"/>
    <property type="project" value="TreeGrafter"/>
</dbReference>
<keyword evidence="7 8" id="KW-0472">Membrane</keyword>
<dbReference type="Pfam" id="PF01032">
    <property type="entry name" value="FecCD"/>
    <property type="match status" value="1"/>
</dbReference>
<evidence type="ECO:0000313" key="9">
    <source>
        <dbReference type="EMBL" id="OAB77149.1"/>
    </source>
</evidence>
<organism evidence="9 10">
    <name type="scientific">Paenibacillus crassostreae</name>
    <dbReference type="NCBI Taxonomy" id="1763538"/>
    <lineage>
        <taxon>Bacteria</taxon>
        <taxon>Bacillati</taxon>
        <taxon>Bacillota</taxon>
        <taxon>Bacilli</taxon>
        <taxon>Bacillales</taxon>
        <taxon>Paenibacillaceae</taxon>
        <taxon>Paenibacillus</taxon>
    </lineage>
</organism>
<feature type="transmembrane region" description="Helical" evidence="8">
    <location>
        <begin position="171"/>
        <end position="192"/>
    </location>
</feature>
<feature type="transmembrane region" description="Helical" evidence="8">
    <location>
        <begin position="297"/>
        <end position="318"/>
    </location>
</feature>
<dbReference type="RefSeq" id="WP_068656523.1">
    <property type="nucleotide sequence ID" value="NZ_CP017770.1"/>
</dbReference>
<dbReference type="STRING" id="1763538.LPB68_17615"/>
<dbReference type="CDD" id="cd06550">
    <property type="entry name" value="TM_ABC_iron-siderophores_like"/>
    <property type="match status" value="1"/>
</dbReference>
<dbReference type="OrthoDB" id="9811721at2"/>
<keyword evidence="5 8" id="KW-0812">Transmembrane</keyword>
<evidence type="ECO:0000256" key="6">
    <source>
        <dbReference type="ARBA" id="ARBA00022989"/>
    </source>
</evidence>
<feature type="transmembrane region" description="Helical" evidence="8">
    <location>
        <begin position="254"/>
        <end position="285"/>
    </location>
</feature>
<proteinExistence type="inferred from homology"/>
<accession>A0A167G2R8</accession>
<feature type="transmembrane region" description="Helical" evidence="8">
    <location>
        <begin position="84"/>
        <end position="101"/>
    </location>
</feature>
<evidence type="ECO:0000256" key="7">
    <source>
        <dbReference type="ARBA" id="ARBA00023136"/>
    </source>
</evidence>
<feature type="transmembrane region" description="Helical" evidence="8">
    <location>
        <begin position="221"/>
        <end position="242"/>
    </location>
</feature>
<evidence type="ECO:0000256" key="3">
    <source>
        <dbReference type="ARBA" id="ARBA00022448"/>
    </source>
</evidence>
<dbReference type="EMBL" id="LSFN01000005">
    <property type="protein sequence ID" value="OAB77149.1"/>
    <property type="molecule type" value="Genomic_DNA"/>
</dbReference>
<keyword evidence="3" id="KW-0813">Transport</keyword>
<evidence type="ECO:0000313" key="10">
    <source>
        <dbReference type="Proteomes" id="UP000077134"/>
    </source>
</evidence>
<name>A0A167G2R8_9BACL</name>
<feature type="transmembrane region" description="Helical" evidence="8">
    <location>
        <begin position="28"/>
        <end position="52"/>
    </location>
</feature>
<dbReference type="PANTHER" id="PTHR30472">
    <property type="entry name" value="FERRIC ENTEROBACTIN TRANSPORT SYSTEM PERMEASE PROTEIN"/>
    <property type="match status" value="1"/>
</dbReference>
<sequence length="354" mass="37811">MLKKLKSEKESETERLISQPIYRRPRMAIFVLIIGMLVLIVGLMLSISVGAVNIPLRTVWDAIFHYNSNITEHGIIQEIRVPRALADILVGAGFAVAGAIMQGMTRNPMADSGILGINAGAIFMVAISFAFFPGLSYNWMMLLSFIGAAISLILVYGIGALSRKGMTPIRLVLAGSAISALFTALSEGVAIYTNLSQDIAFWFAGGTAGAKWNQLEIITPWILLGLICALLLSRSITILSLGDEIAKGLGQRMTIVRVLGALIVLILAGVSVSIAGPISFVGLVIPHIARLLVGVDYRWIIPCSAILGGILLTVADIGARMINAPFESPIGALIAILGVPFFLYVARKEGRNLS</sequence>
<keyword evidence="4" id="KW-1003">Cell membrane</keyword>
<feature type="transmembrane region" description="Helical" evidence="8">
    <location>
        <begin position="330"/>
        <end position="346"/>
    </location>
</feature>
<dbReference type="AlphaFoldDB" id="A0A167G2R8"/>
<dbReference type="InterPro" id="IPR037294">
    <property type="entry name" value="ABC_BtuC-like"/>
</dbReference>
<dbReference type="SUPFAM" id="SSF81345">
    <property type="entry name" value="ABC transporter involved in vitamin B12 uptake, BtuC"/>
    <property type="match status" value="1"/>
</dbReference>
<dbReference type="Gene3D" id="1.10.3470.10">
    <property type="entry name" value="ABC transporter involved in vitamin B12 uptake, BtuC"/>
    <property type="match status" value="1"/>
</dbReference>
<comment type="caution">
    <text evidence="9">The sequence shown here is derived from an EMBL/GenBank/DDBJ whole genome shotgun (WGS) entry which is preliminary data.</text>
</comment>
<dbReference type="Proteomes" id="UP000077134">
    <property type="component" value="Unassembled WGS sequence"/>
</dbReference>
<evidence type="ECO:0000256" key="4">
    <source>
        <dbReference type="ARBA" id="ARBA00022475"/>
    </source>
</evidence>
<feature type="transmembrane region" description="Helical" evidence="8">
    <location>
        <begin position="113"/>
        <end position="133"/>
    </location>
</feature>
<keyword evidence="6 8" id="KW-1133">Transmembrane helix</keyword>
<dbReference type="InterPro" id="IPR000522">
    <property type="entry name" value="ABC_transptr_permease_BtuC"/>
</dbReference>
<keyword evidence="10" id="KW-1185">Reference proteome</keyword>
<evidence type="ECO:0000256" key="2">
    <source>
        <dbReference type="ARBA" id="ARBA00007935"/>
    </source>
</evidence>
<comment type="subcellular location">
    <subcellularLocation>
        <location evidence="1">Cell membrane</location>
        <topology evidence="1">Multi-pass membrane protein</topology>
    </subcellularLocation>
</comment>
<dbReference type="GO" id="GO:0005886">
    <property type="term" value="C:plasma membrane"/>
    <property type="evidence" value="ECO:0007669"/>
    <property type="project" value="UniProtKB-SubCell"/>
</dbReference>
<protein>
    <submittedName>
        <fullName evidence="9">Ferrichrome ABC transporter permease</fullName>
    </submittedName>
</protein>